<reference evidence="7 8" key="1">
    <citation type="submission" date="2013-06" db="EMBL/GenBank/DDBJ databases">
        <title>Draft genome sequence of Thauera terpenica.</title>
        <authorList>
            <person name="Liu B."/>
            <person name="Frostegard A.H."/>
            <person name="Shapleigh J.P."/>
        </authorList>
    </citation>
    <scope>NUCLEOTIDE SEQUENCE [LARGE SCALE GENOMIC DNA]</scope>
    <source>
        <strain evidence="7 8">58Eu</strain>
    </source>
</reference>
<dbReference type="EMBL" id="ATJV01000057">
    <property type="protein sequence ID" value="EPZ15427.1"/>
    <property type="molecule type" value="Genomic_DNA"/>
</dbReference>
<dbReference type="PANTHER" id="PTHR34773:SF1">
    <property type="entry name" value="FLAGELLAR SECRETION CHAPERONE FLIS"/>
    <property type="match status" value="1"/>
</dbReference>
<evidence type="ECO:0000256" key="1">
    <source>
        <dbReference type="ARBA" id="ARBA00004514"/>
    </source>
</evidence>
<dbReference type="PATRIC" id="fig|1348657.5.peg.2063"/>
<dbReference type="CDD" id="cd16098">
    <property type="entry name" value="FliS"/>
    <property type="match status" value="1"/>
</dbReference>
<evidence type="ECO:0000256" key="3">
    <source>
        <dbReference type="ARBA" id="ARBA00022490"/>
    </source>
</evidence>
<dbReference type="AlphaFoldDB" id="S9ZPH6"/>
<evidence type="ECO:0000256" key="6">
    <source>
        <dbReference type="PIRNR" id="PIRNR039090"/>
    </source>
</evidence>
<accession>S9ZPH6</accession>
<keyword evidence="5" id="KW-0143">Chaperone</keyword>
<dbReference type="PIRSF" id="PIRSF039090">
    <property type="entry name" value="Flis"/>
    <property type="match status" value="1"/>
</dbReference>
<evidence type="ECO:0000256" key="4">
    <source>
        <dbReference type="ARBA" id="ARBA00022795"/>
    </source>
</evidence>
<dbReference type="PANTHER" id="PTHR34773">
    <property type="entry name" value="FLAGELLAR SECRETION CHAPERONE FLIS"/>
    <property type="match status" value="1"/>
</dbReference>
<gene>
    <name evidence="7" type="ORF">M622_15960</name>
</gene>
<dbReference type="InterPro" id="IPR003713">
    <property type="entry name" value="FliS"/>
</dbReference>
<dbReference type="InterPro" id="IPR036584">
    <property type="entry name" value="FliS_sf"/>
</dbReference>
<dbReference type="NCBIfam" id="TIGR00208">
    <property type="entry name" value="fliS"/>
    <property type="match status" value="1"/>
</dbReference>
<dbReference type="Gene3D" id="1.20.120.340">
    <property type="entry name" value="Flagellar protein FliS"/>
    <property type="match status" value="1"/>
</dbReference>
<evidence type="ECO:0000313" key="8">
    <source>
        <dbReference type="Proteomes" id="UP000015455"/>
    </source>
</evidence>
<comment type="subcellular location">
    <subcellularLocation>
        <location evidence="1 6">Cytoplasm</location>
        <location evidence="1 6">Cytosol</location>
    </subcellularLocation>
</comment>
<sequence>MFGSSFARANAYARIGVETGVSAADPHKLILMLFDGAIMAATAAGVAMDNKQIPVKGEQISKTIEIIINGLKISLDLNAGGELAERLYALYDYMADRLLYANLHNNRAALDEVIELLSGLRTAWQGIAVNTTAGANAAQPG</sequence>
<dbReference type="GO" id="GO:0044780">
    <property type="term" value="P:bacterial-type flagellum assembly"/>
    <property type="evidence" value="ECO:0007669"/>
    <property type="project" value="InterPro"/>
</dbReference>
<keyword evidence="4 6" id="KW-1005">Bacterial flagellum biogenesis</keyword>
<organism evidence="7 8">
    <name type="scientific">Thauera terpenica 58Eu</name>
    <dbReference type="NCBI Taxonomy" id="1348657"/>
    <lineage>
        <taxon>Bacteria</taxon>
        <taxon>Pseudomonadati</taxon>
        <taxon>Pseudomonadota</taxon>
        <taxon>Betaproteobacteria</taxon>
        <taxon>Rhodocyclales</taxon>
        <taxon>Zoogloeaceae</taxon>
        <taxon>Thauera</taxon>
    </lineage>
</organism>
<dbReference type="Pfam" id="PF02561">
    <property type="entry name" value="FliS"/>
    <property type="match status" value="1"/>
</dbReference>
<comment type="similarity">
    <text evidence="2 6">Belongs to the FliS family.</text>
</comment>
<name>S9ZPH6_9RHOO</name>
<keyword evidence="3 6" id="KW-0963">Cytoplasm</keyword>
<dbReference type="STRING" id="1348657.M622_15960"/>
<dbReference type="GO" id="GO:0005829">
    <property type="term" value="C:cytosol"/>
    <property type="evidence" value="ECO:0007669"/>
    <property type="project" value="UniProtKB-SubCell"/>
</dbReference>
<evidence type="ECO:0000313" key="7">
    <source>
        <dbReference type="EMBL" id="EPZ15427.1"/>
    </source>
</evidence>
<dbReference type="OrthoDB" id="9792010at2"/>
<dbReference type="RefSeq" id="WP_021249485.1">
    <property type="nucleotide sequence ID" value="NZ_ATJV01000057.1"/>
</dbReference>
<protein>
    <recommendedName>
        <fullName evidence="6">Flagellar secretion chaperone FliS</fullName>
    </recommendedName>
</protein>
<comment type="caution">
    <text evidence="7">The sequence shown here is derived from an EMBL/GenBank/DDBJ whole genome shotgun (WGS) entry which is preliminary data.</text>
</comment>
<evidence type="ECO:0000256" key="5">
    <source>
        <dbReference type="ARBA" id="ARBA00023186"/>
    </source>
</evidence>
<dbReference type="GO" id="GO:0071973">
    <property type="term" value="P:bacterial-type flagellum-dependent cell motility"/>
    <property type="evidence" value="ECO:0007669"/>
    <property type="project" value="TreeGrafter"/>
</dbReference>
<dbReference type="Proteomes" id="UP000015455">
    <property type="component" value="Unassembled WGS sequence"/>
</dbReference>
<dbReference type="SUPFAM" id="SSF101116">
    <property type="entry name" value="Flagellar export chaperone FliS"/>
    <property type="match status" value="1"/>
</dbReference>
<proteinExistence type="inferred from homology"/>
<keyword evidence="8" id="KW-1185">Reference proteome</keyword>
<dbReference type="eggNOG" id="COG1516">
    <property type="taxonomic scope" value="Bacteria"/>
</dbReference>
<evidence type="ECO:0000256" key="2">
    <source>
        <dbReference type="ARBA" id="ARBA00008787"/>
    </source>
</evidence>